<protein>
    <recommendedName>
        <fullName evidence="7">Aminotransferase</fullName>
        <ecNumber evidence="7">2.6.1.-</ecNumber>
    </recommendedName>
</protein>
<evidence type="ECO:0000313" key="10">
    <source>
        <dbReference type="Proteomes" id="UP000070400"/>
    </source>
</evidence>
<dbReference type="Gene3D" id="3.90.1150.10">
    <property type="entry name" value="Aspartate Aminotransferase, domain 1"/>
    <property type="match status" value="1"/>
</dbReference>
<dbReference type="Pfam" id="PF00155">
    <property type="entry name" value="Aminotran_1_2"/>
    <property type="match status" value="1"/>
</dbReference>
<dbReference type="PANTHER" id="PTHR46383:SF1">
    <property type="entry name" value="ASPARTATE AMINOTRANSFERASE"/>
    <property type="match status" value="1"/>
</dbReference>
<dbReference type="InterPro" id="IPR015421">
    <property type="entry name" value="PyrdxlP-dep_Trfase_major"/>
</dbReference>
<proteinExistence type="inferred from homology"/>
<dbReference type="CDD" id="cd00609">
    <property type="entry name" value="AAT_like"/>
    <property type="match status" value="1"/>
</dbReference>
<dbReference type="InterPro" id="IPR015424">
    <property type="entry name" value="PyrdxlP-dep_Trfase"/>
</dbReference>
<dbReference type="PANTHER" id="PTHR46383">
    <property type="entry name" value="ASPARTATE AMINOTRANSFERASE"/>
    <property type="match status" value="1"/>
</dbReference>
<dbReference type="InterPro" id="IPR050596">
    <property type="entry name" value="AspAT/PAT-like"/>
</dbReference>
<gene>
    <name evidence="9" type="ORF">AKJ43_03245</name>
</gene>
<dbReference type="GO" id="GO:0008483">
    <property type="term" value="F:transaminase activity"/>
    <property type="evidence" value="ECO:0007669"/>
    <property type="project" value="UniProtKB-KW"/>
</dbReference>
<comment type="cofactor">
    <cofactor evidence="1 7">
        <name>pyridoxal 5'-phosphate</name>
        <dbReference type="ChEBI" id="CHEBI:597326"/>
    </cofactor>
</comment>
<sequence>MRPARRMESVPASGTLKVLDLARRLELEGKDIIHLDVGQPDFDTPEHIKKSAEKALAEGITGYTSSTGTMELRTAISEDLRNKDIDRQPEEIIVTPGAKHAIFSAIAVTLDPGDEIIIPSPCWTYEGMARIVGVEPIFVECSEKDGFRAKSDELESKITSKTKALLINYPNNPTGAVLDEDELRKLADLAADNQLWILTDEVYDALTYGERSKSIASFSEVRDRAIYINSFSKTYAMAGWRLGYAAAPDQIISGMVKIQQNSTTCAASFTQAAGVAALKGPQDCVRKMAKEYERRREVVIEGLNSIKGIRCIKPEGAFYAFPNVEGLGMNSVKLCKHLLKEVGVAAIPGSAFGPGGEGHLRISFANSMKNLKEAIERIKKFV</sequence>
<comment type="subunit">
    <text evidence="3">Homodimer.</text>
</comment>
<dbReference type="PROSITE" id="PS00105">
    <property type="entry name" value="AA_TRANSFER_CLASS_1"/>
    <property type="match status" value="1"/>
</dbReference>
<evidence type="ECO:0000256" key="7">
    <source>
        <dbReference type="RuleBase" id="RU000481"/>
    </source>
</evidence>
<feature type="domain" description="Aminotransferase class I/classII large" evidence="8">
    <location>
        <begin position="30"/>
        <end position="378"/>
    </location>
</feature>
<comment type="similarity">
    <text evidence="2 7">Belongs to the class-I pyridoxal-phosphate-dependent aminotransferase family.</text>
</comment>
<dbReference type="InterPro" id="IPR004839">
    <property type="entry name" value="Aminotransferase_I/II_large"/>
</dbReference>
<dbReference type="SUPFAM" id="SSF53383">
    <property type="entry name" value="PLP-dependent transferases"/>
    <property type="match status" value="1"/>
</dbReference>
<evidence type="ECO:0000256" key="5">
    <source>
        <dbReference type="ARBA" id="ARBA00022679"/>
    </source>
</evidence>
<dbReference type="EMBL" id="LHXX01000045">
    <property type="protein sequence ID" value="KXB01612.1"/>
    <property type="molecule type" value="Genomic_DNA"/>
</dbReference>
<evidence type="ECO:0000256" key="2">
    <source>
        <dbReference type="ARBA" id="ARBA00007441"/>
    </source>
</evidence>
<organism evidence="9 10">
    <name type="scientific">candidate division MSBL1 archaeon SCGC-AAA261D19</name>
    <dbReference type="NCBI Taxonomy" id="1698273"/>
    <lineage>
        <taxon>Archaea</taxon>
        <taxon>Methanobacteriati</taxon>
        <taxon>Methanobacteriota</taxon>
        <taxon>candidate division MSBL1</taxon>
    </lineage>
</organism>
<comment type="caution">
    <text evidence="9">The sequence shown here is derived from an EMBL/GenBank/DDBJ whole genome shotgun (WGS) entry which is preliminary data.</text>
</comment>
<evidence type="ECO:0000313" key="9">
    <source>
        <dbReference type="EMBL" id="KXB01612.1"/>
    </source>
</evidence>
<dbReference type="FunFam" id="3.40.640.10:FF:000033">
    <property type="entry name" value="Aspartate aminotransferase"/>
    <property type="match status" value="1"/>
</dbReference>
<keyword evidence="4 7" id="KW-0032">Aminotransferase</keyword>
<name>A0A133V596_9EURY</name>
<dbReference type="GO" id="GO:0030170">
    <property type="term" value="F:pyridoxal phosphate binding"/>
    <property type="evidence" value="ECO:0007669"/>
    <property type="project" value="InterPro"/>
</dbReference>
<keyword evidence="5 7" id="KW-0808">Transferase</keyword>
<dbReference type="PATRIC" id="fig|1698273.3.peg.646"/>
<dbReference type="InterPro" id="IPR004838">
    <property type="entry name" value="NHTrfase_class1_PyrdxlP-BS"/>
</dbReference>
<accession>A0A133V596</accession>
<evidence type="ECO:0000256" key="3">
    <source>
        <dbReference type="ARBA" id="ARBA00011738"/>
    </source>
</evidence>
<keyword evidence="10" id="KW-1185">Reference proteome</keyword>
<keyword evidence="6" id="KW-0663">Pyridoxal phosphate</keyword>
<dbReference type="AlphaFoldDB" id="A0A133V596"/>
<dbReference type="Gene3D" id="3.40.640.10">
    <property type="entry name" value="Type I PLP-dependent aspartate aminotransferase-like (Major domain)"/>
    <property type="match status" value="1"/>
</dbReference>
<evidence type="ECO:0000256" key="1">
    <source>
        <dbReference type="ARBA" id="ARBA00001933"/>
    </source>
</evidence>
<evidence type="ECO:0000256" key="4">
    <source>
        <dbReference type="ARBA" id="ARBA00022576"/>
    </source>
</evidence>
<dbReference type="GO" id="GO:0006520">
    <property type="term" value="P:amino acid metabolic process"/>
    <property type="evidence" value="ECO:0007669"/>
    <property type="project" value="InterPro"/>
</dbReference>
<dbReference type="InterPro" id="IPR015422">
    <property type="entry name" value="PyrdxlP-dep_Trfase_small"/>
</dbReference>
<dbReference type="EC" id="2.6.1.-" evidence="7"/>
<evidence type="ECO:0000259" key="8">
    <source>
        <dbReference type="Pfam" id="PF00155"/>
    </source>
</evidence>
<dbReference type="Proteomes" id="UP000070400">
    <property type="component" value="Unassembled WGS sequence"/>
</dbReference>
<evidence type="ECO:0000256" key="6">
    <source>
        <dbReference type="ARBA" id="ARBA00022898"/>
    </source>
</evidence>
<reference evidence="9 10" key="1">
    <citation type="journal article" date="2016" name="Sci. Rep.">
        <title>Metabolic traits of an uncultured archaeal lineage -MSBL1- from brine pools of the Red Sea.</title>
        <authorList>
            <person name="Mwirichia R."/>
            <person name="Alam I."/>
            <person name="Rashid M."/>
            <person name="Vinu M."/>
            <person name="Ba-Alawi W."/>
            <person name="Anthony Kamau A."/>
            <person name="Kamanda Ngugi D."/>
            <person name="Goker M."/>
            <person name="Klenk H.P."/>
            <person name="Bajic V."/>
            <person name="Stingl U."/>
        </authorList>
    </citation>
    <scope>NUCLEOTIDE SEQUENCE [LARGE SCALE GENOMIC DNA]</scope>
    <source>
        <strain evidence="9">SCGC-AAA261D19</strain>
    </source>
</reference>